<proteinExistence type="predicted"/>
<evidence type="ECO:0000259" key="9">
    <source>
        <dbReference type="PROSITE" id="PS51755"/>
    </source>
</evidence>
<keyword evidence="3" id="KW-0805">Transcription regulation</keyword>
<keyword evidence="2" id="KW-0902">Two-component regulatory system</keyword>
<dbReference type="InterPro" id="IPR039420">
    <property type="entry name" value="WalR-like"/>
</dbReference>
<feature type="domain" description="OmpR/PhoB-type" evidence="9">
    <location>
        <begin position="120"/>
        <end position="214"/>
    </location>
</feature>
<dbReference type="GO" id="GO:0005829">
    <property type="term" value="C:cytosol"/>
    <property type="evidence" value="ECO:0007669"/>
    <property type="project" value="TreeGrafter"/>
</dbReference>
<evidence type="ECO:0000256" key="3">
    <source>
        <dbReference type="ARBA" id="ARBA00023015"/>
    </source>
</evidence>
<keyword evidence="4 7" id="KW-0238">DNA-binding</keyword>
<evidence type="ECO:0000256" key="2">
    <source>
        <dbReference type="ARBA" id="ARBA00023012"/>
    </source>
</evidence>
<dbReference type="AlphaFoldDB" id="A0A1X7L6U3"/>
<dbReference type="PROSITE" id="PS50110">
    <property type="entry name" value="RESPONSE_REGULATORY"/>
    <property type="match status" value="1"/>
</dbReference>
<dbReference type="CDD" id="cd17574">
    <property type="entry name" value="REC_OmpR"/>
    <property type="match status" value="1"/>
</dbReference>
<dbReference type="GO" id="GO:0000156">
    <property type="term" value="F:phosphorelay response regulator activity"/>
    <property type="evidence" value="ECO:0007669"/>
    <property type="project" value="TreeGrafter"/>
</dbReference>
<evidence type="ECO:0000313" key="11">
    <source>
        <dbReference type="Proteomes" id="UP000193834"/>
    </source>
</evidence>
<sequence length="217" mass="24878">MKRVNVLLADDEPHMLHILNAYFTKEGFTVFTAENGEEALELYYANAVDLAVLDWMMPIKSGIEACQEMKRYGTKVLLLTAKGEAEDELAGLQAGADDYVRKPFDPRVLLLRAKKLLHMEGEIRIGPLRMDMVGQKIYKHGVDIQATHREFQLMKCLVHNRGRIMTRTALLDHGWGFDYEGEERTIDTHIRRLREKVGEELIKTHRGIGYSLEAAHE</sequence>
<evidence type="ECO:0000259" key="8">
    <source>
        <dbReference type="PROSITE" id="PS50110"/>
    </source>
</evidence>
<accession>A0A1X7L6U3</accession>
<dbReference type="EMBL" id="FXAZ01000004">
    <property type="protein sequence ID" value="SMG49113.1"/>
    <property type="molecule type" value="Genomic_DNA"/>
</dbReference>
<dbReference type="SMART" id="SM00862">
    <property type="entry name" value="Trans_reg_C"/>
    <property type="match status" value="1"/>
</dbReference>
<evidence type="ECO:0000256" key="5">
    <source>
        <dbReference type="ARBA" id="ARBA00023163"/>
    </source>
</evidence>
<dbReference type="Gene3D" id="3.40.50.2300">
    <property type="match status" value="1"/>
</dbReference>
<feature type="modified residue" description="4-aspartylphosphate" evidence="6">
    <location>
        <position position="54"/>
    </location>
</feature>
<dbReference type="Pfam" id="PF00072">
    <property type="entry name" value="Response_reg"/>
    <property type="match status" value="1"/>
</dbReference>
<dbReference type="GO" id="GO:0032993">
    <property type="term" value="C:protein-DNA complex"/>
    <property type="evidence" value="ECO:0007669"/>
    <property type="project" value="TreeGrafter"/>
</dbReference>
<reference evidence="10 11" key="1">
    <citation type="submission" date="2017-04" db="EMBL/GenBank/DDBJ databases">
        <authorList>
            <person name="Afonso C.L."/>
            <person name="Miller P.J."/>
            <person name="Scott M.A."/>
            <person name="Spackman E."/>
            <person name="Goraichik I."/>
            <person name="Dimitrov K.M."/>
            <person name="Suarez D.L."/>
            <person name="Swayne D.E."/>
        </authorList>
    </citation>
    <scope>NUCLEOTIDE SEQUENCE [LARGE SCALE GENOMIC DNA]</scope>
    <source>
        <strain evidence="10 11">11</strain>
    </source>
</reference>
<dbReference type="Gene3D" id="1.10.10.10">
    <property type="entry name" value="Winged helix-like DNA-binding domain superfamily/Winged helix DNA-binding domain"/>
    <property type="match status" value="1"/>
</dbReference>
<dbReference type="STRING" id="1852522.SAMN06295960_3016"/>
<dbReference type="InterPro" id="IPR001867">
    <property type="entry name" value="OmpR/PhoB-type_DNA-bd"/>
</dbReference>
<dbReference type="PROSITE" id="PS51755">
    <property type="entry name" value="OMPR_PHOB"/>
    <property type="match status" value="1"/>
</dbReference>
<dbReference type="SUPFAM" id="SSF52172">
    <property type="entry name" value="CheY-like"/>
    <property type="match status" value="1"/>
</dbReference>
<keyword evidence="11" id="KW-1185">Reference proteome</keyword>
<evidence type="ECO:0000256" key="6">
    <source>
        <dbReference type="PROSITE-ProRule" id="PRU00169"/>
    </source>
</evidence>
<dbReference type="SMART" id="SM00448">
    <property type="entry name" value="REC"/>
    <property type="match status" value="1"/>
</dbReference>
<feature type="DNA-binding region" description="OmpR/PhoB-type" evidence="7">
    <location>
        <begin position="120"/>
        <end position="214"/>
    </location>
</feature>
<dbReference type="CDD" id="cd00383">
    <property type="entry name" value="trans_reg_C"/>
    <property type="match status" value="1"/>
</dbReference>
<name>A0A1X7L6U3_9BACL</name>
<dbReference type="InterPro" id="IPR001789">
    <property type="entry name" value="Sig_transdc_resp-reg_receiver"/>
</dbReference>
<dbReference type="PANTHER" id="PTHR48111:SF73">
    <property type="entry name" value="ALKALINE PHOSPHATASE SYNTHESIS TRANSCRIPTIONAL REGULATORY PROTEIN PHOP"/>
    <property type="match status" value="1"/>
</dbReference>
<dbReference type="GO" id="GO:0000976">
    <property type="term" value="F:transcription cis-regulatory region binding"/>
    <property type="evidence" value="ECO:0007669"/>
    <property type="project" value="TreeGrafter"/>
</dbReference>
<dbReference type="InterPro" id="IPR011006">
    <property type="entry name" value="CheY-like_superfamily"/>
</dbReference>
<dbReference type="PANTHER" id="PTHR48111">
    <property type="entry name" value="REGULATOR OF RPOS"/>
    <property type="match status" value="1"/>
</dbReference>
<gene>
    <name evidence="10" type="ORF">SAMN06295960_3016</name>
</gene>
<keyword evidence="5" id="KW-0804">Transcription</keyword>
<dbReference type="Proteomes" id="UP000193834">
    <property type="component" value="Unassembled WGS sequence"/>
</dbReference>
<organism evidence="10 11">
    <name type="scientific">Paenibacillus aquistagni</name>
    <dbReference type="NCBI Taxonomy" id="1852522"/>
    <lineage>
        <taxon>Bacteria</taxon>
        <taxon>Bacillati</taxon>
        <taxon>Bacillota</taxon>
        <taxon>Bacilli</taxon>
        <taxon>Bacillales</taxon>
        <taxon>Paenibacillaceae</taxon>
        <taxon>Paenibacillus</taxon>
    </lineage>
</organism>
<dbReference type="GO" id="GO:0006355">
    <property type="term" value="P:regulation of DNA-templated transcription"/>
    <property type="evidence" value="ECO:0007669"/>
    <property type="project" value="InterPro"/>
</dbReference>
<keyword evidence="1 6" id="KW-0597">Phosphoprotein</keyword>
<evidence type="ECO:0000256" key="4">
    <source>
        <dbReference type="ARBA" id="ARBA00023125"/>
    </source>
</evidence>
<protein>
    <submittedName>
        <fullName evidence="10">DNA-binding response regulator, OmpR family, contains REC and winged-helix (WHTH) domain</fullName>
    </submittedName>
</protein>
<dbReference type="Pfam" id="PF00486">
    <property type="entry name" value="Trans_reg_C"/>
    <property type="match status" value="1"/>
</dbReference>
<evidence type="ECO:0000256" key="7">
    <source>
        <dbReference type="PROSITE-ProRule" id="PRU01091"/>
    </source>
</evidence>
<evidence type="ECO:0000313" key="10">
    <source>
        <dbReference type="EMBL" id="SMG49113.1"/>
    </source>
</evidence>
<evidence type="ECO:0000256" key="1">
    <source>
        <dbReference type="ARBA" id="ARBA00022553"/>
    </source>
</evidence>
<dbReference type="InterPro" id="IPR036388">
    <property type="entry name" value="WH-like_DNA-bd_sf"/>
</dbReference>
<feature type="domain" description="Response regulatory" evidence="8">
    <location>
        <begin position="5"/>
        <end position="117"/>
    </location>
</feature>